<evidence type="ECO:0000259" key="1">
    <source>
        <dbReference type="Pfam" id="PF00128"/>
    </source>
</evidence>
<dbReference type="GO" id="GO:0004556">
    <property type="term" value="F:alpha-amylase activity"/>
    <property type="evidence" value="ECO:0007669"/>
    <property type="project" value="TreeGrafter"/>
</dbReference>
<dbReference type="PANTHER" id="PTHR10357:SF179">
    <property type="entry name" value="NEUTRAL AND BASIC AMINO ACID TRANSPORT PROTEIN RBAT"/>
    <property type="match status" value="1"/>
</dbReference>
<dbReference type="EC" id="3.2.1.93" evidence="2"/>
<dbReference type="GO" id="GO:0008788">
    <property type="term" value="F:alpha,alpha-phosphotrehalase activity"/>
    <property type="evidence" value="ECO:0007669"/>
    <property type="project" value="UniProtKB-EC"/>
</dbReference>
<dbReference type="SUPFAM" id="SSF51445">
    <property type="entry name" value="(Trans)glycosidases"/>
    <property type="match status" value="1"/>
</dbReference>
<dbReference type="AlphaFoldDB" id="A0A3B0TSX6"/>
<feature type="domain" description="Glycosyl hydrolase family 13 catalytic" evidence="1">
    <location>
        <begin position="1"/>
        <end position="144"/>
    </location>
</feature>
<reference evidence="2" key="1">
    <citation type="submission" date="2018-06" db="EMBL/GenBank/DDBJ databases">
        <authorList>
            <person name="Zhirakovskaya E."/>
        </authorList>
    </citation>
    <scope>NUCLEOTIDE SEQUENCE</scope>
</reference>
<dbReference type="InterPro" id="IPR006047">
    <property type="entry name" value="GH13_cat_dom"/>
</dbReference>
<protein>
    <submittedName>
        <fullName evidence="2">Trehalose-6-phosphate hydrolase</fullName>
        <ecNumber evidence="2">3.2.1.93</ecNumber>
    </submittedName>
</protein>
<evidence type="ECO:0000313" key="2">
    <source>
        <dbReference type="EMBL" id="VAW10166.1"/>
    </source>
</evidence>
<dbReference type="Pfam" id="PF00128">
    <property type="entry name" value="Alpha-amylase"/>
    <property type="match status" value="1"/>
</dbReference>
<proteinExistence type="predicted"/>
<gene>
    <name evidence="2" type="ORF">MNBD_BACTEROID03-1079</name>
</gene>
<accession>A0A3B0TSX6</accession>
<dbReference type="Gene3D" id="3.20.20.80">
    <property type="entry name" value="Glycosidases"/>
    <property type="match status" value="1"/>
</dbReference>
<name>A0A3B0TSX6_9ZZZZ</name>
<dbReference type="GO" id="GO:0009313">
    <property type="term" value="P:oligosaccharide catabolic process"/>
    <property type="evidence" value="ECO:0007669"/>
    <property type="project" value="TreeGrafter"/>
</dbReference>
<feature type="non-terminal residue" evidence="2">
    <location>
        <position position="144"/>
    </location>
</feature>
<organism evidence="2">
    <name type="scientific">hydrothermal vent metagenome</name>
    <dbReference type="NCBI Taxonomy" id="652676"/>
    <lineage>
        <taxon>unclassified sequences</taxon>
        <taxon>metagenomes</taxon>
        <taxon>ecological metagenomes</taxon>
    </lineage>
</organism>
<dbReference type="EMBL" id="UOEL01000015">
    <property type="protein sequence ID" value="VAW10166.1"/>
    <property type="molecule type" value="Genomic_DNA"/>
</dbReference>
<keyword evidence="2" id="KW-0378">Hydrolase</keyword>
<dbReference type="PANTHER" id="PTHR10357">
    <property type="entry name" value="ALPHA-AMYLASE FAMILY MEMBER"/>
    <property type="match status" value="1"/>
</dbReference>
<dbReference type="InterPro" id="IPR017853">
    <property type="entry name" value="GH"/>
</dbReference>
<sequence>MDVISFISKDTDFPELPASYNGDFILFYANGPKLHEYLQEMNTSVLSKYDVMAVGEAPGIPIDKALNFVDEDRDELNMFFHFDLMALDREPGETFLMGKTPWKLTEFKKVHSQWDAVFAEKGWGSMFLNNHDFPRSVSRWGNDS</sequence>
<keyword evidence="2" id="KW-0326">Glycosidase</keyword>